<comment type="caution">
    <text evidence="1">The sequence shown here is derived from an EMBL/GenBank/DDBJ whole genome shotgun (WGS) entry which is preliminary data.</text>
</comment>
<gene>
    <name evidence="1" type="ORF">C8N30_3099</name>
</gene>
<evidence type="ECO:0000313" key="2">
    <source>
        <dbReference type="Proteomes" id="UP000284407"/>
    </source>
</evidence>
<reference evidence="1 2" key="1">
    <citation type="submission" date="2018-09" db="EMBL/GenBank/DDBJ databases">
        <title>Genomic Encyclopedia of Archaeal and Bacterial Type Strains, Phase II (KMG-II): from individual species to whole genera.</title>
        <authorList>
            <person name="Goeker M."/>
        </authorList>
    </citation>
    <scope>NUCLEOTIDE SEQUENCE [LARGE SCALE GENOMIC DNA]</scope>
    <source>
        <strain evidence="1 2">DSM 11458</strain>
    </source>
</reference>
<dbReference type="AlphaFoldDB" id="A0A420DIF4"/>
<dbReference type="Proteomes" id="UP000284407">
    <property type="component" value="Unassembled WGS sequence"/>
</dbReference>
<proteinExistence type="predicted"/>
<dbReference type="STRING" id="1443111.Z949_1408"/>
<protein>
    <submittedName>
        <fullName evidence="1">Uncharacterized protein</fullName>
    </submittedName>
</protein>
<evidence type="ECO:0000313" key="1">
    <source>
        <dbReference type="EMBL" id="RKE93994.1"/>
    </source>
</evidence>
<dbReference type="EMBL" id="RAQK01000002">
    <property type="protein sequence ID" value="RKE93994.1"/>
    <property type="molecule type" value="Genomic_DNA"/>
</dbReference>
<organism evidence="1 2">
    <name type="scientific">Sulfitobacter guttiformis</name>
    <dbReference type="NCBI Taxonomy" id="74349"/>
    <lineage>
        <taxon>Bacteria</taxon>
        <taxon>Pseudomonadati</taxon>
        <taxon>Pseudomonadota</taxon>
        <taxon>Alphaproteobacteria</taxon>
        <taxon>Rhodobacterales</taxon>
        <taxon>Roseobacteraceae</taxon>
        <taxon>Sulfitobacter</taxon>
    </lineage>
</organism>
<name>A0A420DIF4_9RHOB</name>
<accession>A0A420DIF4</accession>
<keyword evidence="2" id="KW-1185">Reference proteome</keyword>
<sequence>MFMGADWTQFAGEGVVCSGIADNQRRLADRNGDDLTRDAGDLMVEAKRATIVKSQNFHRLYRQADNSCDSIWSRYKHSFNLEVLKTSNPAVLEQP</sequence>